<dbReference type="SUPFAM" id="SSF54637">
    <property type="entry name" value="Thioesterase/thiol ester dehydrase-isomerase"/>
    <property type="match status" value="1"/>
</dbReference>
<dbReference type="CDD" id="cd00586">
    <property type="entry name" value="4HBT"/>
    <property type="match status" value="1"/>
</dbReference>
<proteinExistence type="predicted"/>
<evidence type="ECO:0000313" key="2">
    <source>
        <dbReference type="EMBL" id="RMQ72878.1"/>
    </source>
</evidence>
<keyword evidence="1" id="KW-0378">Hydrolase</keyword>
<dbReference type="FunFam" id="3.10.129.10:FF:000094">
    <property type="entry name" value="4-hydroxybenzoyl-CoA thioesterase"/>
    <property type="match status" value="1"/>
</dbReference>
<dbReference type="Proteomes" id="UP000271866">
    <property type="component" value="Unassembled WGS sequence"/>
</dbReference>
<dbReference type="PANTHER" id="PTHR31793">
    <property type="entry name" value="4-HYDROXYBENZOYL-COA THIOESTERASE FAMILY MEMBER"/>
    <property type="match status" value="1"/>
</dbReference>
<organism evidence="2 3">
    <name type="scientific">Pseudomonas viridiflava</name>
    <name type="common">Phytomonas viridiflava</name>
    <dbReference type="NCBI Taxonomy" id="33069"/>
    <lineage>
        <taxon>Bacteria</taxon>
        <taxon>Pseudomonadati</taxon>
        <taxon>Pseudomonadota</taxon>
        <taxon>Gammaproteobacteria</taxon>
        <taxon>Pseudomonadales</taxon>
        <taxon>Pseudomonadaceae</taxon>
        <taxon>Pseudomonas</taxon>
    </lineage>
</organism>
<dbReference type="InterPro" id="IPR050563">
    <property type="entry name" value="4-hydroxybenzoyl-CoA_TE"/>
</dbReference>
<dbReference type="InterPro" id="IPR029069">
    <property type="entry name" value="HotDog_dom_sf"/>
</dbReference>
<dbReference type="GO" id="GO:0047617">
    <property type="term" value="F:fatty acyl-CoA hydrolase activity"/>
    <property type="evidence" value="ECO:0007669"/>
    <property type="project" value="TreeGrafter"/>
</dbReference>
<evidence type="ECO:0008006" key="4">
    <source>
        <dbReference type="Google" id="ProtNLM"/>
    </source>
</evidence>
<gene>
    <name evidence="2" type="ORF">ALP98_04308</name>
</gene>
<dbReference type="Gene3D" id="3.10.129.10">
    <property type="entry name" value="Hotdog Thioesterase"/>
    <property type="match status" value="1"/>
</dbReference>
<sequence>MTRSATKRTQSVQNCMPTRSIGTIVNITGIADRRVNEVNEPLHSPHTKFTQAGARMVWDRATPFVIDLNVGAEDIDGLGHANNAVYVSWLERCAWRHSQYLGLDLTEYRRLDRAMAVVRHEIDYLASAYENDELQLATWIVDWDRRLKMTRCFQLKRPADNLTLLRAQTTFVCIELSSGRPKRMPAEFIDGYGAAIPDGTVPNPHAGQ</sequence>
<dbReference type="EMBL" id="RBRK01000125">
    <property type="protein sequence ID" value="RMQ72878.1"/>
    <property type="molecule type" value="Genomic_DNA"/>
</dbReference>
<comment type="caution">
    <text evidence="2">The sequence shown here is derived from an EMBL/GenBank/DDBJ whole genome shotgun (WGS) entry which is preliminary data.</text>
</comment>
<evidence type="ECO:0000256" key="1">
    <source>
        <dbReference type="ARBA" id="ARBA00022801"/>
    </source>
</evidence>
<dbReference type="STRING" id="33069.AO065_08010"/>
<dbReference type="PANTHER" id="PTHR31793:SF37">
    <property type="entry name" value="ACYL-COA THIOESTER HYDROLASE YBGC"/>
    <property type="match status" value="1"/>
</dbReference>
<evidence type="ECO:0000313" key="3">
    <source>
        <dbReference type="Proteomes" id="UP000271866"/>
    </source>
</evidence>
<name>A0A3M4P448_PSEVI</name>
<dbReference type="AlphaFoldDB" id="A0A3M4P448"/>
<accession>A0A3M4P448</accession>
<protein>
    <recommendedName>
        <fullName evidence="4">4-hydroxybenzoyl-CoA thioesterase</fullName>
    </recommendedName>
</protein>
<reference evidence="2 3" key="1">
    <citation type="submission" date="2018-08" db="EMBL/GenBank/DDBJ databases">
        <title>Recombination of ecologically and evolutionarily significant loci maintains genetic cohesion in the Pseudomonas syringae species complex.</title>
        <authorList>
            <person name="Dillon M."/>
            <person name="Thakur S."/>
            <person name="Almeida R.N.D."/>
            <person name="Weir B.S."/>
            <person name="Guttman D.S."/>
        </authorList>
    </citation>
    <scope>NUCLEOTIDE SEQUENCE [LARGE SCALE GENOMIC DNA]</scope>
    <source>
        <strain evidence="2 3">ICMP 11296</strain>
    </source>
</reference>
<dbReference type="Pfam" id="PF13279">
    <property type="entry name" value="4HBT_2"/>
    <property type="match status" value="1"/>
</dbReference>